<feature type="domain" description="PD-(D/E)XK endonuclease-like" evidence="2">
    <location>
        <begin position="715"/>
        <end position="932"/>
    </location>
</feature>
<evidence type="ECO:0000313" key="3">
    <source>
        <dbReference type="EMBL" id="NYS24824.1"/>
    </source>
</evidence>
<accession>A0A7Z0HZN6</accession>
<organism evidence="3 4">
    <name type="scientific">Rhabdonatronobacter sediminivivens</name>
    <dbReference type="NCBI Taxonomy" id="2743469"/>
    <lineage>
        <taxon>Bacteria</taxon>
        <taxon>Pseudomonadati</taxon>
        <taxon>Pseudomonadota</taxon>
        <taxon>Alphaproteobacteria</taxon>
        <taxon>Rhodobacterales</taxon>
        <taxon>Paracoccaceae</taxon>
        <taxon>Rhabdonatronobacter</taxon>
    </lineage>
</organism>
<dbReference type="InterPro" id="IPR038726">
    <property type="entry name" value="PDDEXK_AddAB-type"/>
</dbReference>
<dbReference type="Proteomes" id="UP000529417">
    <property type="component" value="Unassembled WGS sequence"/>
</dbReference>
<dbReference type="RefSeq" id="WP_179905522.1">
    <property type="nucleotide sequence ID" value="NZ_JACBXS010000011.1"/>
</dbReference>
<reference evidence="3 4" key="1">
    <citation type="journal article" date="2000" name="Arch. Microbiol.">
        <title>Rhodobaca bogoriensis gen. nov. and sp. nov., an alkaliphilic purple nonsulfur bacterium from African Rift Valley soda lakes.</title>
        <authorList>
            <person name="Milford A.D."/>
            <person name="Achenbach L.A."/>
            <person name="Jung D.O."/>
            <person name="Madigan M.T."/>
        </authorList>
    </citation>
    <scope>NUCLEOTIDE SEQUENCE [LARGE SCALE GENOMIC DNA]</scope>
    <source>
        <strain evidence="3 4">2376</strain>
    </source>
</reference>
<dbReference type="InterPro" id="IPR011335">
    <property type="entry name" value="Restrct_endonuc-II-like"/>
</dbReference>
<dbReference type="Gene3D" id="3.90.320.10">
    <property type="match status" value="1"/>
</dbReference>
<gene>
    <name evidence="3" type="primary">addB</name>
    <name evidence="3" type="ORF">HUK65_07435</name>
</gene>
<protein>
    <submittedName>
        <fullName evidence="3">Double-strand break repair protein AddB</fullName>
    </submittedName>
</protein>
<keyword evidence="4" id="KW-1185">Reference proteome</keyword>
<dbReference type="NCBIfam" id="TIGR02786">
    <property type="entry name" value="addB_alphas"/>
    <property type="match status" value="1"/>
</dbReference>
<dbReference type="SUPFAM" id="SSF52540">
    <property type="entry name" value="P-loop containing nucleoside triphosphate hydrolases"/>
    <property type="match status" value="1"/>
</dbReference>
<evidence type="ECO:0000256" key="1">
    <source>
        <dbReference type="SAM" id="MobiDB-lite"/>
    </source>
</evidence>
<dbReference type="EMBL" id="JACBXS010000011">
    <property type="protein sequence ID" value="NYS24824.1"/>
    <property type="molecule type" value="Genomic_DNA"/>
</dbReference>
<dbReference type="AlphaFoldDB" id="A0A7Z0HZN6"/>
<dbReference type="InterPro" id="IPR014153">
    <property type="entry name" value="Ds_break_AddB"/>
</dbReference>
<evidence type="ECO:0000313" key="4">
    <source>
        <dbReference type="Proteomes" id="UP000529417"/>
    </source>
</evidence>
<proteinExistence type="predicted"/>
<dbReference type="InterPro" id="IPR011604">
    <property type="entry name" value="PDDEXK-like_dom_sf"/>
</dbReference>
<sequence length="979" mass="106169">MFTPTDTPRLFALPPGADFPRLLVQGLLTRMDGTPPEAMARVAIHVNTRRMQRRIRALLTEGGARLLPRIRLITDLAQEAALPGLPPPVPPLRRRLEIAQLVQRLLDQQPDLAPRAALFDLADSLARLCDEMQGEGVPAAALEQLDVSRHSRHWERSLRFLRLVGGFLDQDAPDAEGRQRMVVERLARDWQANPPADPVLVAGSTGSRGTTALLMEAVARLPQGAVILPGFDFDMPAPVWDGLDSALDAEDHPQFRFRALLDRMGLAPADVQPWADIPAPVPARNRLVSLALRPAPVTDQWMAEGTRLEGVAEAAEGMTLIEAPSPGAEALAIALRLRQAAQDGQVAALITPDRTLSRQVAAALDRWRITPDDSAGRPLALSAPGRFLRHVAELLADRLSAEALITLLKHPLTHSSGDRNRHLLHSRDLELHIRRHGLAFPDARALRTWAERRPERAPWAEWLAGVLPAAPLSGAEPLADLVARHMALAEALARGADGADSGELWLQEAGQAARAVMDELAREADHGGALSAGDYLPFVTAILQGREVREPVAAHPGIMIWGTLEARVQGADLVILGGLNDGVWPAAPAPDPWLNRAMRASAGLLLPERQVGLAAHDFQQAVAAPEVVLSRAVRDAEAQTVPSRWLNRLTNLMAGLPAQGGDAALAGMRARGQGWLDMARRMEADFSHIPDQARKPAPRPAPCPPLAARPGELPVTAIARLIRDPYAVYAGTILRLRALNPLNPEPDALLRGTVLHKVLETFTGLDDPGDDPRQTLLQTAARVLAAEVPWPAARVLWQARLARVVDWYLAYDADLPGAPVLTERSGKLVLPGLGFTLTARPDRIDAWPDGRLHILDYKTGTPPSRKQQAHFDKQLLLEAVMAEAGGFAALGPCAVARVSYVGLGATPKVEATEITPELTAETRAGLERLIAAYRAPDKGYPARRALFQARDVSDYDHLSRFGEWQMQDRPVPVPVGDAP</sequence>
<name>A0A7Z0HZN6_9RHOB</name>
<dbReference type="Pfam" id="PF12705">
    <property type="entry name" value="PDDEXK_1"/>
    <property type="match status" value="1"/>
</dbReference>
<dbReference type="InterPro" id="IPR027417">
    <property type="entry name" value="P-loop_NTPase"/>
</dbReference>
<comment type="caution">
    <text evidence="3">The sequence shown here is derived from an EMBL/GenBank/DDBJ whole genome shotgun (WGS) entry which is preliminary data.</text>
</comment>
<feature type="compositionally biased region" description="Pro residues" evidence="1">
    <location>
        <begin position="698"/>
        <end position="707"/>
    </location>
</feature>
<feature type="region of interest" description="Disordered" evidence="1">
    <location>
        <begin position="688"/>
        <end position="708"/>
    </location>
</feature>
<dbReference type="SUPFAM" id="SSF52980">
    <property type="entry name" value="Restriction endonuclease-like"/>
    <property type="match status" value="1"/>
</dbReference>
<evidence type="ECO:0000259" key="2">
    <source>
        <dbReference type="Pfam" id="PF12705"/>
    </source>
</evidence>